<dbReference type="InterPro" id="IPR030456">
    <property type="entry name" value="TF_fork_head_CS_2"/>
</dbReference>
<dbReference type="PROSITE" id="PS50039">
    <property type="entry name" value="FORK_HEAD_3"/>
    <property type="match status" value="1"/>
</dbReference>
<organism evidence="10">
    <name type="scientific">Leptosphaeria maculans (strain JN3 / isolate v23.1.3 / race Av1-4-5-6-7-8)</name>
    <name type="common">Blackleg fungus</name>
    <name type="synonym">Phoma lingam</name>
    <dbReference type="NCBI Taxonomy" id="985895"/>
    <lineage>
        <taxon>Eukaryota</taxon>
        <taxon>Fungi</taxon>
        <taxon>Dikarya</taxon>
        <taxon>Ascomycota</taxon>
        <taxon>Pezizomycotina</taxon>
        <taxon>Dothideomycetes</taxon>
        <taxon>Pleosporomycetidae</taxon>
        <taxon>Pleosporales</taxon>
        <taxon>Pleosporineae</taxon>
        <taxon>Leptosphaeriaceae</taxon>
        <taxon>Plenodomus</taxon>
        <taxon>Plenodomus lingam/Leptosphaeria maculans species complex</taxon>
    </lineage>
</organism>
<dbReference type="Pfam" id="PF00250">
    <property type="entry name" value="Forkhead"/>
    <property type="match status" value="1"/>
</dbReference>
<dbReference type="AlphaFoldDB" id="E4ZJT3"/>
<dbReference type="eggNOG" id="KOG2294">
    <property type="taxonomic scope" value="Eukaryota"/>
</dbReference>
<evidence type="ECO:0000256" key="7">
    <source>
        <dbReference type="SAM" id="MobiDB-lite"/>
    </source>
</evidence>
<dbReference type="Proteomes" id="UP000002668">
    <property type="component" value="Genome"/>
</dbReference>
<feature type="compositionally biased region" description="Polar residues" evidence="7">
    <location>
        <begin position="226"/>
        <end position="236"/>
    </location>
</feature>
<keyword evidence="2" id="KW-0805">Transcription regulation</keyword>
<feature type="compositionally biased region" description="Low complexity" evidence="7">
    <location>
        <begin position="654"/>
        <end position="664"/>
    </location>
</feature>
<dbReference type="InterPro" id="IPR036390">
    <property type="entry name" value="WH_DNA-bd_sf"/>
</dbReference>
<feature type="domain" description="Fork-head" evidence="8">
    <location>
        <begin position="477"/>
        <end position="573"/>
    </location>
</feature>
<dbReference type="SMART" id="SM00339">
    <property type="entry name" value="FH"/>
    <property type="match status" value="1"/>
</dbReference>
<feature type="region of interest" description="Disordered" evidence="7">
    <location>
        <begin position="563"/>
        <end position="669"/>
    </location>
</feature>
<dbReference type="GO" id="GO:0000978">
    <property type="term" value="F:RNA polymerase II cis-regulatory region sequence-specific DNA binding"/>
    <property type="evidence" value="ECO:0007669"/>
    <property type="project" value="TreeGrafter"/>
</dbReference>
<dbReference type="InterPro" id="IPR001766">
    <property type="entry name" value="Fork_head_dom"/>
</dbReference>
<dbReference type="GO" id="GO:0005634">
    <property type="term" value="C:nucleus"/>
    <property type="evidence" value="ECO:0007669"/>
    <property type="project" value="UniProtKB-SubCell"/>
</dbReference>
<proteinExistence type="predicted"/>
<dbReference type="CDD" id="cd00059">
    <property type="entry name" value="FH_FOX"/>
    <property type="match status" value="1"/>
</dbReference>
<dbReference type="STRING" id="985895.E4ZJT3"/>
<name>E4ZJT3_LEPMJ</name>
<feature type="region of interest" description="Disordered" evidence="7">
    <location>
        <begin position="257"/>
        <end position="350"/>
    </location>
</feature>
<evidence type="ECO:0000256" key="6">
    <source>
        <dbReference type="PROSITE-ProRule" id="PRU00089"/>
    </source>
</evidence>
<feature type="compositionally biased region" description="Polar residues" evidence="7">
    <location>
        <begin position="636"/>
        <end position="653"/>
    </location>
</feature>
<keyword evidence="10" id="KW-1185">Reference proteome</keyword>
<dbReference type="OMA" id="MTHEFEN"/>
<feature type="region of interest" description="Disordered" evidence="7">
    <location>
        <begin position="226"/>
        <end position="245"/>
    </location>
</feature>
<dbReference type="PROSITE" id="PS00658">
    <property type="entry name" value="FORK_HEAD_2"/>
    <property type="match status" value="1"/>
</dbReference>
<feature type="region of interest" description="Disordered" evidence="7">
    <location>
        <begin position="774"/>
        <end position="807"/>
    </location>
</feature>
<feature type="compositionally biased region" description="Polar residues" evidence="7">
    <location>
        <begin position="777"/>
        <end position="787"/>
    </location>
</feature>
<feature type="compositionally biased region" description="Polar residues" evidence="7">
    <location>
        <begin position="612"/>
        <end position="623"/>
    </location>
</feature>
<evidence type="ECO:0000256" key="2">
    <source>
        <dbReference type="ARBA" id="ARBA00023015"/>
    </source>
</evidence>
<evidence type="ECO:0000256" key="3">
    <source>
        <dbReference type="ARBA" id="ARBA00023125"/>
    </source>
</evidence>
<dbReference type="PANTHER" id="PTHR45881">
    <property type="entry name" value="CHECKPOINT SUPPRESSOR 1-LIKE, ISOFORM A-RELATED"/>
    <property type="match status" value="1"/>
</dbReference>
<feature type="region of interest" description="Disordered" evidence="7">
    <location>
        <begin position="730"/>
        <end position="760"/>
    </location>
</feature>
<dbReference type="SUPFAM" id="SSF46785">
    <property type="entry name" value="Winged helix' DNA-binding domain"/>
    <property type="match status" value="1"/>
</dbReference>
<evidence type="ECO:0000256" key="4">
    <source>
        <dbReference type="ARBA" id="ARBA00023163"/>
    </source>
</evidence>
<evidence type="ECO:0000313" key="9">
    <source>
        <dbReference type="EMBL" id="CBX91368.1"/>
    </source>
</evidence>
<feature type="compositionally biased region" description="Basic residues" evidence="7">
    <location>
        <begin position="567"/>
        <end position="580"/>
    </location>
</feature>
<sequence length="834" mass="90629">MPSSSQVCTWTGLLSSRYACQPAITRHEPPALPSTSPYTSWAFTYGTLANRQICLQWAITRQHARNSASHVGRTFYCVGHQGAAAIRPLTLLVGLNRRGYPSQPASKFQVCTVRCIDTARAVYSVGSFGSVVPALRPDAGRLVLTLRSHVCPFKRSLQKQACRCAGGRNPHGVALRDNESVHYPILIAWRLSAPLNVLTAASLVLVSALIVQTSQFLRLLGSNNSATMPLSQSPRRPSSADLSGGFGMARHGKSTFCAPLPSHAQNQPLSTSPRSSVETPSMATAVHHQNLPFHSQGASSNITGLDEPDSMQWTAPNTFAFHPFDHEGASHQLSSSFSSGSGNYSQYSQNGSSCTDNYNLAYSSQYPDSSCPRSYNGIDGTGLSTEINTAQTYPPDAFQIEPPRHADNMDLSDQESNGHLMQMSNDYEPHRYNSHIKIEDNFGYQSPYSNITRASTPQDCGSPYPHSGDAGGDIAIDKEQPYAQLIYQALLHADGHTMILRDIYDWFKKYTDKAAASETKGWQNSIRHNLSMNGAFEKVDQPGEESRKGFMWRLSESAIREGVKSTTRYRSKAPNKRGQRSHFPQPQRQASGSKGGQAARRSVRMRRSNRMQLQQEYRSNPYANRSVPAAFDPMYSHTQAQPQTQTQGLSTQALYTPDSSYTSSDDLDLNYQSTHKDASMSSDFGSSSPSLIPNHHNPFDLFASSSSSSSSSSPASRPYAASLMPHALLHGLPHLSSNPPPTSQPSSLRNPSDNANANSHTQIIPSASDYLFDHSPTDSLFTDSPSPGSVDEPRTPEGGDVGAGVWGEDVEGFGLGLGLGLDMGMGMGMGAGEW</sequence>
<feature type="compositionally biased region" description="Polar residues" evidence="7">
    <location>
        <begin position="748"/>
        <end position="760"/>
    </location>
</feature>
<feature type="compositionally biased region" description="Polar residues" evidence="7">
    <location>
        <begin position="263"/>
        <end position="282"/>
    </location>
</feature>
<evidence type="ECO:0000256" key="1">
    <source>
        <dbReference type="ARBA" id="ARBA00004123"/>
    </source>
</evidence>
<dbReference type="InterPro" id="IPR036388">
    <property type="entry name" value="WH-like_DNA-bd_sf"/>
</dbReference>
<dbReference type="PANTHER" id="PTHR45881:SF5">
    <property type="entry name" value="FORK-HEAD DOMAIN-CONTAINING PROTEIN"/>
    <property type="match status" value="1"/>
</dbReference>
<feature type="compositionally biased region" description="Polar residues" evidence="7">
    <location>
        <begin position="582"/>
        <end position="592"/>
    </location>
</feature>
<dbReference type="Gene3D" id="1.10.10.10">
    <property type="entry name" value="Winged helix-like DNA-binding domain superfamily/Winged helix DNA-binding domain"/>
    <property type="match status" value="1"/>
</dbReference>
<keyword evidence="5 6" id="KW-0539">Nucleus</keyword>
<dbReference type="OrthoDB" id="5954824at2759"/>
<accession>E4ZJT3</accession>
<evidence type="ECO:0000313" key="10">
    <source>
        <dbReference type="Proteomes" id="UP000002668"/>
    </source>
</evidence>
<dbReference type="InParanoid" id="E4ZJT3"/>
<evidence type="ECO:0000256" key="5">
    <source>
        <dbReference type="ARBA" id="ARBA00023242"/>
    </source>
</evidence>
<dbReference type="GO" id="GO:0000981">
    <property type="term" value="F:DNA-binding transcription factor activity, RNA polymerase II-specific"/>
    <property type="evidence" value="ECO:0007669"/>
    <property type="project" value="TreeGrafter"/>
</dbReference>
<reference evidence="10" key="1">
    <citation type="journal article" date="2011" name="Nat. Commun.">
        <title>Effector diversification within compartments of the Leptosphaeria maculans genome affected by Repeat-Induced Point mutations.</title>
        <authorList>
            <person name="Rouxel T."/>
            <person name="Grandaubert J."/>
            <person name="Hane J.K."/>
            <person name="Hoede C."/>
            <person name="van de Wouw A.P."/>
            <person name="Couloux A."/>
            <person name="Dominguez V."/>
            <person name="Anthouard V."/>
            <person name="Bally P."/>
            <person name="Bourras S."/>
            <person name="Cozijnsen A.J."/>
            <person name="Ciuffetti L.M."/>
            <person name="Degrave A."/>
            <person name="Dilmaghani A."/>
            <person name="Duret L."/>
            <person name="Fudal I."/>
            <person name="Goodwin S.B."/>
            <person name="Gout L."/>
            <person name="Glaser N."/>
            <person name="Linglin J."/>
            <person name="Kema G.H.J."/>
            <person name="Lapalu N."/>
            <person name="Lawrence C.B."/>
            <person name="May K."/>
            <person name="Meyer M."/>
            <person name="Ollivier B."/>
            <person name="Poulain J."/>
            <person name="Schoch C.L."/>
            <person name="Simon A."/>
            <person name="Spatafora J.W."/>
            <person name="Stachowiak A."/>
            <person name="Turgeon B.G."/>
            <person name="Tyler B.M."/>
            <person name="Vincent D."/>
            <person name="Weissenbach J."/>
            <person name="Amselem J."/>
            <person name="Quesneville H."/>
            <person name="Oliver R.P."/>
            <person name="Wincker P."/>
            <person name="Balesdent M.-H."/>
            <person name="Howlett B.J."/>
        </authorList>
    </citation>
    <scope>NUCLEOTIDE SEQUENCE [LARGE SCALE GENOMIC DNA]</scope>
    <source>
        <strain evidence="10">JN3 / isolate v23.1.3 / race Av1-4-5-6-7-8</strain>
    </source>
</reference>
<feature type="compositionally biased region" description="Polar residues" evidence="7">
    <location>
        <begin position="292"/>
        <end position="303"/>
    </location>
</feature>
<protein>
    <recommendedName>
        <fullName evidence="8">Fork-head domain-containing protein</fullName>
    </recommendedName>
</protein>
<evidence type="ECO:0000259" key="8">
    <source>
        <dbReference type="PROSITE" id="PS50039"/>
    </source>
</evidence>
<keyword evidence="3 6" id="KW-0238">DNA-binding</keyword>
<feature type="DNA-binding region" description="Fork-head" evidence="6">
    <location>
        <begin position="477"/>
        <end position="573"/>
    </location>
</feature>
<dbReference type="EMBL" id="FP929072">
    <property type="protein sequence ID" value="CBX91368.1"/>
    <property type="molecule type" value="Genomic_DNA"/>
</dbReference>
<gene>
    <name evidence="9" type="ORF">LEMA_P068760.1</name>
</gene>
<dbReference type="GeneID" id="13288274"/>
<feature type="compositionally biased region" description="Low complexity" evidence="7">
    <location>
        <begin position="334"/>
        <end position="350"/>
    </location>
</feature>
<comment type="subcellular location">
    <subcellularLocation>
        <location evidence="1 6">Nucleus</location>
    </subcellularLocation>
</comment>
<keyword evidence="4" id="KW-0804">Transcription</keyword>
<dbReference type="HOGENOM" id="CLU_340411_0_0_1"/>
<dbReference type="VEuPathDB" id="FungiDB:LEMA_P068760.1"/>